<accession>A0A6J4MCR6</accession>
<evidence type="ECO:0000313" key="2">
    <source>
        <dbReference type="EMBL" id="CAA9354307.1"/>
    </source>
</evidence>
<feature type="non-terminal residue" evidence="2">
    <location>
        <position position="1"/>
    </location>
</feature>
<dbReference type="AlphaFoldDB" id="A0A6J4MCR6"/>
<proteinExistence type="predicted"/>
<gene>
    <name evidence="2" type="ORF">AVDCRST_MAG11-3722</name>
</gene>
<dbReference type="EMBL" id="CADCTU010000795">
    <property type="protein sequence ID" value="CAA9354307.1"/>
    <property type="molecule type" value="Genomic_DNA"/>
</dbReference>
<sequence>QRYAARLLAEPRAAAPAAEPGRAITPH</sequence>
<feature type="region of interest" description="Disordered" evidence="1">
    <location>
        <begin position="1"/>
        <end position="27"/>
    </location>
</feature>
<name>A0A6J4MCR6_9BACT</name>
<protein>
    <submittedName>
        <fullName evidence="2">Uncharacterized protein</fullName>
    </submittedName>
</protein>
<evidence type="ECO:0000256" key="1">
    <source>
        <dbReference type="SAM" id="MobiDB-lite"/>
    </source>
</evidence>
<reference evidence="2" key="1">
    <citation type="submission" date="2020-02" db="EMBL/GenBank/DDBJ databases">
        <authorList>
            <person name="Meier V. D."/>
        </authorList>
    </citation>
    <scope>NUCLEOTIDE SEQUENCE</scope>
    <source>
        <strain evidence="2">AVDCRST_MAG11</strain>
    </source>
</reference>
<organism evidence="2">
    <name type="scientific">uncultured Gemmatimonadaceae bacterium</name>
    <dbReference type="NCBI Taxonomy" id="246130"/>
    <lineage>
        <taxon>Bacteria</taxon>
        <taxon>Pseudomonadati</taxon>
        <taxon>Gemmatimonadota</taxon>
        <taxon>Gemmatimonadia</taxon>
        <taxon>Gemmatimonadales</taxon>
        <taxon>Gemmatimonadaceae</taxon>
        <taxon>environmental samples</taxon>
    </lineage>
</organism>